<accession>A0AAE3XTS1</accession>
<keyword evidence="2" id="KW-1185">Reference proteome</keyword>
<proteinExistence type="predicted"/>
<organism evidence="1 2">
    <name type="scientific">Aureibacter tunicatorum</name>
    <dbReference type="NCBI Taxonomy" id="866807"/>
    <lineage>
        <taxon>Bacteria</taxon>
        <taxon>Pseudomonadati</taxon>
        <taxon>Bacteroidota</taxon>
        <taxon>Cytophagia</taxon>
        <taxon>Cytophagales</taxon>
        <taxon>Persicobacteraceae</taxon>
        <taxon>Aureibacter</taxon>
    </lineage>
</organism>
<protein>
    <submittedName>
        <fullName evidence="1">Uncharacterized protein</fullName>
    </submittedName>
</protein>
<gene>
    <name evidence="1" type="ORF">HNQ88_005000</name>
</gene>
<evidence type="ECO:0000313" key="1">
    <source>
        <dbReference type="EMBL" id="MDR6241913.1"/>
    </source>
</evidence>
<evidence type="ECO:0000313" key="2">
    <source>
        <dbReference type="Proteomes" id="UP001185092"/>
    </source>
</evidence>
<dbReference type="Proteomes" id="UP001185092">
    <property type="component" value="Unassembled WGS sequence"/>
</dbReference>
<sequence length="148" mass="17565">MQYNLILIIFFNLFDSLKTAKGQIDLDLFYTKNKMSFSINDVKKAEKTNLRKVNNKLFNELSDFLNGNILEAYHYSFFDRYEGIYIFYINDHTTSYFIACKFENDQIQSTLKLTKDQCYLINQSENMEEVLCETIASYILGDYKIKQI</sequence>
<reference evidence="1" key="1">
    <citation type="submission" date="2023-07" db="EMBL/GenBank/DDBJ databases">
        <title>Genomic Encyclopedia of Type Strains, Phase IV (KMG-IV): sequencing the most valuable type-strain genomes for metagenomic binning, comparative biology and taxonomic classification.</title>
        <authorList>
            <person name="Goeker M."/>
        </authorList>
    </citation>
    <scope>NUCLEOTIDE SEQUENCE</scope>
    <source>
        <strain evidence="1">DSM 26174</strain>
    </source>
</reference>
<dbReference type="RefSeq" id="WP_309943113.1">
    <property type="nucleotide sequence ID" value="NZ_AP025310.1"/>
</dbReference>
<name>A0AAE3XTS1_9BACT</name>
<dbReference type="AlphaFoldDB" id="A0AAE3XTS1"/>
<dbReference type="EMBL" id="JAVDQD010000013">
    <property type="protein sequence ID" value="MDR6241913.1"/>
    <property type="molecule type" value="Genomic_DNA"/>
</dbReference>
<comment type="caution">
    <text evidence="1">The sequence shown here is derived from an EMBL/GenBank/DDBJ whole genome shotgun (WGS) entry which is preliminary data.</text>
</comment>